<dbReference type="AlphaFoldDB" id="A0A7J8ML36"/>
<feature type="non-terminal residue" evidence="1">
    <location>
        <position position="52"/>
    </location>
</feature>
<keyword evidence="2" id="KW-1185">Reference proteome</keyword>
<comment type="caution">
    <text evidence="1">The sequence shown here is derived from an EMBL/GenBank/DDBJ whole genome shotgun (WGS) entry which is preliminary data.</text>
</comment>
<proteinExistence type="predicted"/>
<protein>
    <submittedName>
        <fullName evidence="1">Uncharacterized protein</fullName>
    </submittedName>
</protein>
<evidence type="ECO:0000313" key="1">
    <source>
        <dbReference type="EMBL" id="MBA0565304.1"/>
    </source>
</evidence>
<organism evidence="1 2">
    <name type="scientific">Gossypium lobatum</name>
    <dbReference type="NCBI Taxonomy" id="34289"/>
    <lineage>
        <taxon>Eukaryota</taxon>
        <taxon>Viridiplantae</taxon>
        <taxon>Streptophyta</taxon>
        <taxon>Embryophyta</taxon>
        <taxon>Tracheophyta</taxon>
        <taxon>Spermatophyta</taxon>
        <taxon>Magnoliopsida</taxon>
        <taxon>eudicotyledons</taxon>
        <taxon>Gunneridae</taxon>
        <taxon>Pentapetalae</taxon>
        <taxon>rosids</taxon>
        <taxon>malvids</taxon>
        <taxon>Malvales</taxon>
        <taxon>Malvaceae</taxon>
        <taxon>Malvoideae</taxon>
        <taxon>Gossypium</taxon>
    </lineage>
</organism>
<accession>A0A7J8ML36</accession>
<gene>
    <name evidence="1" type="ORF">Golob_010190</name>
</gene>
<dbReference type="Proteomes" id="UP000593572">
    <property type="component" value="Unassembled WGS sequence"/>
</dbReference>
<reference evidence="1 2" key="1">
    <citation type="journal article" date="2019" name="Genome Biol. Evol.">
        <title>Insights into the evolution of the New World diploid cottons (Gossypium, subgenus Houzingenia) based on genome sequencing.</title>
        <authorList>
            <person name="Grover C.E."/>
            <person name="Arick M.A. 2nd"/>
            <person name="Thrash A."/>
            <person name="Conover J.L."/>
            <person name="Sanders W.S."/>
            <person name="Peterson D.G."/>
            <person name="Frelichowski J.E."/>
            <person name="Scheffler J.A."/>
            <person name="Scheffler B.E."/>
            <person name="Wendel J.F."/>
        </authorList>
    </citation>
    <scope>NUCLEOTIDE SEQUENCE [LARGE SCALE GENOMIC DNA]</scope>
    <source>
        <strain evidence="1">157</strain>
        <tissue evidence="1">Leaf</tissue>
    </source>
</reference>
<name>A0A7J8ML36_9ROSI</name>
<sequence length="52" mass="5815">MPTSSNFPSGQRVFEIQCQSQQPSDDLFKIGLIMDEVLGFNAGIMMPYFINA</sequence>
<dbReference type="EMBL" id="JABEZX010000009">
    <property type="protein sequence ID" value="MBA0565304.1"/>
    <property type="molecule type" value="Genomic_DNA"/>
</dbReference>
<evidence type="ECO:0000313" key="2">
    <source>
        <dbReference type="Proteomes" id="UP000593572"/>
    </source>
</evidence>